<dbReference type="PANTHER" id="PTHR43394:SF1">
    <property type="entry name" value="ATP-BINDING CASSETTE SUB-FAMILY B MEMBER 10, MITOCHONDRIAL"/>
    <property type="match status" value="1"/>
</dbReference>
<dbReference type="Pfam" id="PF00664">
    <property type="entry name" value="ABC_membrane"/>
    <property type="match status" value="1"/>
</dbReference>
<dbReference type="RefSeq" id="WP_045808927.1">
    <property type="nucleotide sequence ID" value="NZ_LANX01000001.1"/>
</dbReference>
<dbReference type="InterPro" id="IPR039421">
    <property type="entry name" value="Type_1_exporter"/>
</dbReference>
<dbReference type="Proteomes" id="UP000033562">
    <property type="component" value="Unassembled WGS sequence"/>
</dbReference>
<comment type="caution">
    <text evidence="12">The sequence shown here is derived from an EMBL/GenBank/DDBJ whole genome shotgun (WGS) entry which is preliminary data.</text>
</comment>
<keyword evidence="7 9" id="KW-0472">Membrane</keyword>
<dbReference type="Pfam" id="PF00005">
    <property type="entry name" value="ABC_tran"/>
    <property type="match status" value="1"/>
</dbReference>
<keyword evidence="4" id="KW-0547">Nucleotide-binding</keyword>
<evidence type="ECO:0000256" key="7">
    <source>
        <dbReference type="ARBA" id="ARBA00023136"/>
    </source>
</evidence>
<dbReference type="GO" id="GO:0015421">
    <property type="term" value="F:ABC-type oligopeptide transporter activity"/>
    <property type="evidence" value="ECO:0007669"/>
    <property type="project" value="TreeGrafter"/>
</dbReference>
<dbReference type="Gene3D" id="3.40.50.300">
    <property type="entry name" value="P-loop containing nucleotide triphosphate hydrolases"/>
    <property type="match status" value="1"/>
</dbReference>
<dbReference type="InterPro" id="IPR003593">
    <property type="entry name" value="AAA+_ATPase"/>
</dbReference>
<dbReference type="Gene3D" id="1.20.1560.10">
    <property type="entry name" value="ABC transporter type 1, transmembrane domain"/>
    <property type="match status" value="1"/>
</dbReference>
<dbReference type="AlphaFoldDB" id="A0A0F3NN16"/>
<dbReference type="InterPro" id="IPR036640">
    <property type="entry name" value="ABC1_TM_sf"/>
</dbReference>
<evidence type="ECO:0000256" key="8">
    <source>
        <dbReference type="ARBA" id="ARBA00024725"/>
    </source>
</evidence>
<dbReference type="GO" id="GO:0016887">
    <property type="term" value="F:ATP hydrolysis activity"/>
    <property type="evidence" value="ECO:0007669"/>
    <property type="project" value="InterPro"/>
</dbReference>
<evidence type="ECO:0000256" key="5">
    <source>
        <dbReference type="ARBA" id="ARBA00022840"/>
    </source>
</evidence>
<keyword evidence="3 9" id="KW-0812">Transmembrane</keyword>
<feature type="transmembrane region" description="Helical" evidence="9">
    <location>
        <begin position="53"/>
        <end position="75"/>
    </location>
</feature>
<comment type="similarity">
    <text evidence="2">Belongs to the ABC transporter superfamily.</text>
</comment>
<feature type="transmembrane region" description="Helical" evidence="9">
    <location>
        <begin position="236"/>
        <end position="258"/>
    </location>
</feature>
<evidence type="ECO:0000256" key="9">
    <source>
        <dbReference type="SAM" id="Phobius"/>
    </source>
</evidence>
<dbReference type="SUPFAM" id="SSF90123">
    <property type="entry name" value="ABC transporter transmembrane region"/>
    <property type="match status" value="1"/>
</dbReference>
<evidence type="ECO:0000313" key="13">
    <source>
        <dbReference type="Proteomes" id="UP000033562"/>
    </source>
</evidence>
<evidence type="ECO:0000256" key="3">
    <source>
        <dbReference type="ARBA" id="ARBA00022692"/>
    </source>
</evidence>
<comment type="function">
    <text evidence="8">Part of an ABC transporter complex. Transmembrane domains (TMD) form a pore in the inner membrane and the ATP-binding domain (NBD) is responsible for energy generation.</text>
</comment>
<evidence type="ECO:0000256" key="1">
    <source>
        <dbReference type="ARBA" id="ARBA00004651"/>
    </source>
</evidence>
<dbReference type="PANTHER" id="PTHR43394">
    <property type="entry name" value="ATP-DEPENDENT PERMEASE MDL1, MITOCHONDRIAL"/>
    <property type="match status" value="1"/>
</dbReference>
<feature type="domain" description="ABC transmembrane type-1" evidence="11">
    <location>
        <begin position="20"/>
        <end position="297"/>
    </location>
</feature>
<organism evidence="12 13">
    <name type="scientific">Candidatus Neoehrlichia procyonis str. RAC413</name>
    <dbReference type="NCBI Taxonomy" id="1359163"/>
    <lineage>
        <taxon>Bacteria</taxon>
        <taxon>Pseudomonadati</taxon>
        <taxon>Pseudomonadota</taxon>
        <taxon>Alphaproteobacteria</taxon>
        <taxon>Rickettsiales</taxon>
        <taxon>Anaplasmataceae</taxon>
        <taxon>Candidatus Neoehrlichia</taxon>
    </lineage>
</organism>
<feature type="transmembrane region" description="Helical" evidence="9">
    <location>
        <begin position="12"/>
        <end position="33"/>
    </location>
</feature>
<evidence type="ECO:0000259" key="10">
    <source>
        <dbReference type="PROSITE" id="PS50893"/>
    </source>
</evidence>
<dbReference type="STRING" id="1359163.NLO413_0528"/>
<evidence type="ECO:0000313" key="12">
    <source>
        <dbReference type="EMBL" id="KJV69151.1"/>
    </source>
</evidence>
<feature type="domain" description="ABC transporter" evidence="10">
    <location>
        <begin position="331"/>
        <end position="567"/>
    </location>
</feature>
<gene>
    <name evidence="12" type="ORF">NLO413_0528</name>
</gene>
<dbReference type="EMBL" id="LANX01000001">
    <property type="protein sequence ID" value="KJV69151.1"/>
    <property type="molecule type" value="Genomic_DNA"/>
</dbReference>
<comment type="subcellular location">
    <subcellularLocation>
        <location evidence="1">Cell membrane</location>
        <topology evidence="1">Multi-pass membrane protein</topology>
    </subcellularLocation>
</comment>
<dbReference type="GO" id="GO:0005524">
    <property type="term" value="F:ATP binding"/>
    <property type="evidence" value="ECO:0007669"/>
    <property type="project" value="UniProtKB-KW"/>
</dbReference>
<dbReference type="InterPro" id="IPR027417">
    <property type="entry name" value="P-loop_NTPase"/>
</dbReference>
<sequence length="577" mass="64120">MRILFSYIRPHILYFIFAYIAVIVSSGTILAFGRGLHTLIDIGFFTNTTSIKGPLFMMLAIVIIMAFTSFFRMWLTGYGSEKVIRDIRIALYNKIIYLSPSFFEKVSTSSLMTKLITDTSILQSILNSSMSVILRNATILLGSVAMLIHTNFKLTIYTALIIPIILTVLTFFGKKVKTLSKCVSSKIDKIADFSDETCRGINVIQSFVKEKIVSQQFTSLLDQSLIITKKYTYFRALLVTLIITSVMGSIGVVLWFGIQEVIAHNITSGSLFSFLFYSSLAAGSINSIGDNMQDLQRATRISEGIFQLLNTESDIVEVHDCKTIDKIKTSILINNVTFYYPSKLSVPALKNVSCSINVGEKVALVGPSGSGKSTLVNMLFRFYDVNSGSITIDGINIKQLSLHNLRSFFSLIPQNPVIFSGTILDNITYGANKYTHEELISAAENACIMDFINSLPDKFSTFVGEKGLCLSEGQRQRIVIARAILKNSEVLILDEATSSLDSRNEKIIQNALDKIMHGKTMIIIAHRLSTVMKADKIIVFNNGIIEEVGTHESLMENPSGLYIKLVRLQLLTGNNNF</sequence>
<evidence type="ECO:0000256" key="4">
    <source>
        <dbReference type="ARBA" id="ARBA00022741"/>
    </source>
</evidence>
<dbReference type="InterPro" id="IPR003439">
    <property type="entry name" value="ABC_transporter-like_ATP-bd"/>
</dbReference>
<feature type="transmembrane region" description="Helical" evidence="9">
    <location>
        <begin position="132"/>
        <end position="148"/>
    </location>
</feature>
<reference evidence="12 13" key="1">
    <citation type="submission" date="2015-02" db="EMBL/GenBank/DDBJ databases">
        <title>Genome Sequencing of Rickettsiales.</title>
        <authorList>
            <person name="Daugherty S.C."/>
            <person name="Su Q."/>
            <person name="Abolude K."/>
            <person name="Beier-Sexton M."/>
            <person name="Carlyon J.A."/>
            <person name="Carter R."/>
            <person name="Day N.P."/>
            <person name="Dumler S.J."/>
            <person name="Dyachenko V."/>
            <person name="Godinez A."/>
            <person name="Kurtti T.J."/>
            <person name="Lichay M."/>
            <person name="Mullins K.E."/>
            <person name="Ott S."/>
            <person name="Pappas-Brown V."/>
            <person name="Paris D.H."/>
            <person name="Patel P."/>
            <person name="Richards A.L."/>
            <person name="Sadzewicz L."/>
            <person name="Sears K."/>
            <person name="Seidman D."/>
            <person name="Sengamalay N."/>
            <person name="Stenos J."/>
            <person name="Tallon L.J."/>
            <person name="Vincent G."/>
            <person name="Fraser C.M."/>
            <person name="Munderloh U."/>
            <person name="Dunning-Hotopp J.C."/>
        </authorList>
    </citation>
    <scope>NUCLEOTIDE SEQUENCE [LARGE SCALE GENOMIC DNA]</scope>
    <source>
        <strain evidence="12 13">RAC413</strain>
    </source>
</reference>
<evidence type="ECO:0000259" key="11">
    <source>
        <dbReference type="PROSITE" id="PS50929"/>
    </source>
</evidence>
<dbReference type="SUPFAM" id="SSF52540">
    <property type="entry name" value="P-loop containing nucleoside triphosphate hydrolases"/>
    <property type="match status" value="1"/>
</dbReference>
<protein>
    <submittedName>
        <fullName evidence="12">ABC transporter family protein</fullName>
    </submittedName>
</protein>
<dbReference type="PROSITE" id="PS50893">
    <property type="entry name" value="ABC_TRANSPORTER_2"/>
    <property type="match status" value="1"/>
</dbReference>
<keyword evidence="5" id="KW-0067">ATP-binding</keyword>
<feature type="transmembrane region" description="Helical" evidence="9">
    <location>
        <begin position="154"/>
        <end position="172"/>
    </location>
</feature>
<dbReference type="InterPro" id="IPR011527">
    <property type="entry name" value="ABC1_TM_dom"/>
</dbReference>
<dbReference type="CDD" id="cd18575">
    <property type="entry name" value="ABC_6TM_bac_exporter_ABCB8_10_like"/>
    <property type="match status" value="1"/>
</dbReference>
<evidence type="ECO:0000256" key="6">
    <source>
        <dbReference type="ARBA" id="ARBA00022989"/>
    </source>
</evidence>
<keyword evidence="6 9" id="KW-1133">Transmembrane helix</keyword>
<dbReference type="SMART" id="SM00382">
    <property type="entry name" value="AAA"/>
    <property type="match status" value="1"/>
</dbReference>
<accession>A0A0F3NN16</accession>
<proteinExistence type="inferred from homology"/>
<keyword evidence="13" id="KW-1185">Reference proteome</keyword>
<dbReference type="FunFam" id="3.40.50.300:FF:000218">
    <property type="entry name" value="Multidrug ABC transporter ATP-binding protein"/>
    <property type="match status" value="1"/>
</dbReference>
<dbReference type="PROSITE" id="PS50929">
    <property type="entry name" value="ABC_TM1F"/>
    <property type="match status" value="1"/>
</dbReference>
<dbReference type="OrthoDB" id="5288404at2"/>
<name>A0A0F3NN16_9RICK</name>
<dbReference type="GO" id="GO:0005886">
    <property type="term" value="C:plasma membrane"/>
    <property type="evidence" value="ECO:0007669"/>
    <property type="project" value="UniProtKB-SubCell"/>
</dbReference>
<evidence type="ECO:0000256" key="2">
    <source>
        <dbReference type="ARBA" id="ARBA00005417"/>
    </source>
</evidence>